<dbReference type="Gene3D" id="1.25.40.10">
    <property type="entry name" value="Tetratricopeptide repeat domain"/>
    <property type="match status" value="4"/>
</dbReference>
<feature type="repeat" description="TPR" evidence="1">
    <location>
        <begin position="220"/>
        <end position="253"/>
    </location>
</feature>
<proteinExistence type="predicted"/>
<feature type="repeat" description="TPR" evidence="1">
    <location>
        <begin position="620"/>
        <end position="653"/>
    </location>
</feature>
<protein>
    <recommendedName>
        <fullName evidence="2">CHAT domain-containing protein</fullName>
    </recommendedName>
</protein>
<evidence type="ECO:0000259" key="2">
    <source>
        <dbReference type="Pfam" id="PF12770"/>
    </source>
</evidence>
<feature type="repeat" description="TPR" evidence="1">
    <location>
        <begin position="100"/>
        <end position="133"/>
    </location>
</feature>
<evidence type="ECO:0000256" key="1">
    <source>
        <dbReference type="PROSITE-ProRule" id="PRU00339"/>
    </source>
</evidence>
<dbReference type="Proteomes" id="UP001159405">
    <property type="component" value="Unassembled WGS sequence"/>
</dbReference>
<feature type="repeat" description="TPR" evidence="1">
    <location>
        <begin position="540"/>
        <end position="573"/>
    </location>
</feature>
<feature type="repeat" description="TPR" evidence="1">
    <location>
        <begin position="420"/>
        <end position="453"/>
    </location>
</feature>
<dbReference type="PROSITE" id="PS50293">
    <property type="entry name" value="TPR_REGION"/>
    <property type="match status" value="7"/>
</dbReference>
<organism evidence="3 4">
    <name type="scientific">Porites lobata</name>
    <dbReference type="NCBI Taxonomy" id="104759"/>
    <lineage>
        <taxon>Eukaryota</taxon>
        <taxon>Metazoa</taxon>
        <taxon>Cnidaria</taxon>
        <taxon>Anthozoa</taxon>
        <taxon>Hexacorallia</taxon>
        <taxon>Scleractinia</taxon>
        <taxon>Fungiina</taxon>
        <taxon>Poritidae</taxon>
        <taxon>Porites</taxon>
    </lineage>
</organism>
<feature type="repeat" description="TPR" evidence="1">
    <location>
        <begin position="300"/>
        <end position="333"/>
    </location>
</feature>
<evidence type="ECO:0000313" key="3">
    <source>
        <dbReference type="EMBL" id="CAH3181397.1"/>
    </source>
</evidence>
<dbReference type="InterPro" id="IPR019734">
    <property type="entry name" value="TPR_rpt"/>
</dbReference>
<feature type="repeat" description="TPR" evidence="1">
    <location>
        <begin position="140"/>
        <end position="173"/>
    </location>
</feature>
<dbReference type="EMBL" id="CALNXK010000295">
    <property type="protein sequence ID" value="CAH3181397.1"/>
    <property type="molecule type" value="Genomic_DNA"/>
</dbReference>
<dbReference type="PANTHER" id="PTHR10098">
    <property type="entry name" value="RAPSYN-RELATED"/>
    <property type="match status" value="1"/>
</dbReference>
<dbReference type="PROSITE" id="PS50005">
    <property type="entry name" value="TPR"/>
    <property type="match status" value="16"/>
</dbReference>
<dbReference type="InterPro" id="IPR011990">
    <property type="entry name" value="TPR-like_helical_dom_sf"/>
</dbReference>
<feature type="repeat" description="TPR" evidence="1">
    <location>
        <begin position="460"/>
        <end position="493"/>
    </location>
</feature>
<feature type="repeat" description="TPR" evidence="1">
    <location>
        <begin position="580"/>
        <end position="613"/>
    </location>
</feature>
<dbReference type="PANTHER" id="PTHR10098:SF108">
    <property type="entry name" value="TETRATRICOPEPTIDE REPEAT PROTEIN 28"/>
    <property type="match status" value="1"/>
</dbReference>
<keyword evidence="1" id="KW-0802">TPR repeat</keyword>
<accession>A0ABN8RV03</accession>
<feature type="repeat" description="TPR" evidence="1">
    <location>
        <begin position="700"/>
        <end position="733"/>
    </location>
</feature>
<comment type="caution">
    <text evidence="3">The sequence shown here is derived from an EMBL/GenBank/DDBJ whole genome shotgun (WGS) entry which is preliminary data.</text>
</comment>
<feature type="repeat" description="TPR" evidence="1">
    <location>
        <begin position="660"/>
        <end position="693"/>
    </location>
</feature>
<evidence type="ECO:0000313" key="4">
    <source>
        <dbReference type="Proteomes" id="UP001159405"/>
    </source>
</evidence>
<dbReference type="Pfam" id="PF13424">
    <property type="entry name" value="TPR_12"/>
    <property type="match status" value="8"/>
</dbReference>
<feature type="repeat" description="TPR" evidence="1">
    <location>
        <begin position="500"/>
        <end position="533"/>
    </location>
</feature>
<dbReference type="SMART" id="SM00028">
    <property type="entry name" value="TPR"/>
    <property type="match status" value="17"/>
</dbReference>
<keyword evidence="4" id="KW-1185">Reference proteome</keyword>
<dbReference type="Pfam" id="PF13374">
    <property type="entry name" value="TPR_10"/>
    <property type="match status" value="1"/>
</dbReference>
<name>A0ABN8RV03_9CNID</name>
<gene>
    <name evidence="3" type="ORF">PLOB_00024600</name>
</gene>
<feature type="repeat" description="TPR" evidence="1">
    <location>
        <begin position="180"/>
        <end position="213"/>
    </location>
</feature>
<feature type="domain" description="CHAT" evidence="2">
    <location>
        <begin position="1000"/>
        <end position="1270"/>
    </location>
</feature>
<feature type="repeat" description="TPR" evidence="1">
    <location>
        <begin position="260"/>
        <end position="293"/>
    </location>
</feature>
<reference evidence="3 4" key="1">
    <citation type="submission" date="2022-05" db="EMBL/GenBank/DDBJ databases">
        <authorList>
            <consortium name="Genoscope - CEA"/>
            <person name="William W."/>
        </authorList>
    </citation>
    <scope>NUCLEOTIDE SEQUENCE [LARGE SCALE GENOMIC DNA]</scope>
</reference>
<dbReference type="Pfam" id="PF12770">
    <property type="entry name" value="CHAT"/>
    <property type="match status" value="1"/>
</dbReference>
<dbReference type="SUPFAM" id="SSF48452">
    <property type="entry name" value="TPR-like"/>
    <property type="match status" value="5"/>
</dbReference>
<feature type="repeat" description="TPR" evidence="1">
    <location>
        <begin position="380"/>
        <end position="413"/>
    </location>
</feature>
<feature type="repeat" description="TPR" evidence="1">
    <location>
        <begin position="340"/>
        <end position="373"/>
    </location>
</feature>
<sequence length="1295" mass="142961">MDNILEILQTIHIGAVVATFLLNTGRIIRAVDIFNECLVLLNGKALETIKELTIPLLIYVYRKLLDGYTLVYDHTRAIECGKRLLMTLHNGTSGQKEVEGMTLLKLAKIYYQTSKYEEAKQFYKRALSIMIEVGDNDGVGTCYGNLGTVFYHVGQYTKAEEYLQKALVISKEIGDKEGEAADYGNLGTVFQSVGQYIKAEEYYQKALVITKEIGDKEGEASAYGNLGTVFQSVGQYTKAEEYLQKALVIRKEIGDKKGEASAYGNLGTVFQSVGQYTKAEEYLQKALVINKEIGDKEGEASANGNLGTVFQSVGQYTKAEEYLQKALVIKKEIGDKEGEASAYGNLGTVFKSVGQYTKAEEYLQKALVIRKEIGDKKGEAADYGNLGTVFKSVGQYTKAEEYLQKALVIRKEIGDKEREAADYGNLGTVFQSVGQYTKAEEYLQKALVIKKEIGDKKGEASANGNLGTVFKSVGQYTKAEEYLQKALVIRKEIGDKEGEASAYGNLGTVFQSVGQYTKAEEYLQKALVIKKEIGDKKGEASAYGNLGTVFKSVGQYTKAEEYYQKALVIEKEIGDKKGEAADYGNLGTVFQSVGQYTKAEEYLQKALVIMKEIGDKEGEASAYGNLGTVFQSVGQYTKAEEYYQKALVIRKEIGDKKGEAADYGNLGTVFLSVGQYTKAEEYYQKALVIGKEIGDKEGEASAYGNLGTVFQSVGQYTKAEEYLQKALVIRKEIGDKAGVGASYLNLGKLCREFQLTAKSQEFANKALEISYEIGDIEMQFESHLSIALNELVAGGSMTELLRNLHESIQKCEEMHDFLRGKDQFKISFFDEHVSPYLFLCSLLIATGSYYEALYVAELGRSRALTDALSDKYFVEKGVSVDQQSWIGIENIMNKNSLSSCLYVSCFGDNMYSWILKPNKMIVFRQTRLKESAHKAFGNQTFGGSLDLRQDQCEDRSLFSCVSSPLSCKLSQSDSFESLRLIEEEEDENQDSKPLTLAVGYTMIVAPVADLLQESEIIIIPDNLLYPIPFAALKDGNGKYLSDTFRIRIVPSLTTLKLIQLSPADYHSKTGALIVGEPDVSDVYYQGKILQLQPLPGARKEAKMIGRLLGVPPLLGKDATKQAVLESMHSVSLIHFAAHGNAERGEIALSPISSCGTPHEENYLLTMAEISQVRLTAKLVVLSCCHSASGQIRAEGIVGIARAFLASGARAVLAALWAIEDKATMWFMSHFYEHLVRGESASESLHQAMKSMREARFSDVKQWAPFMLIGDDVTFKGVFDKSSLKDGEGATETKNL</sequence>
<dbReference type="InterPro" id="IPR024983">
    <property type="entry name" value="CHAT_dom"/>
</dbReference>